<protein>
    <recommendedName>
        <fullName evidence="3">Pyridine nucleotide-disulfide oxidoreductase domain-containing protein 2</fullName>
    </recommendedName>
</protein>
<dbReference type="GO" id="GO:0016491">
    <property type="term" value="F:oxidoreductase activity"/>
    <property type="evidence" value="ECO:0007669"/>
    <property type="project" value="InterPro"/>
</dbReference>
<dbReference type="Pfam" id="PF01593">
    <property type="entry name" value="Amino_oxidase"/>
    <property type="match status" value="1"/>
</dbReference>
<organism evidence="5 6">
    <name type="scientific">Candidatus Korobacter versatilis</name>
    <dbReference type="NCBI Taxonomy" id="658062"/>
    <lineage>
        <taxon>Bacteria</taxon>
        <taxon>Pseudomonadati</taxon>
        <taxon>Acidobacteriota</taxon>
        <taxon>Terriglobia</taxon>
        <taxon>Terriglobales</taxon>
        <taxon>Candidatus Korobacteraceae</taxon>
        <taxon>Candidatus Korobacter</taxon>
    </lineage>
</organism>
<evidence type="ECO:0000256" key="1">
    <source>
        <dbReference type="ARBA" id="ARBA00037217"/>
    </source>
</evidence>
<name>A0A932A8Q6_9BACT</name>
<comment type="function">
    <text evidence="1">Probable oxidoreductase that may play a role as regulator of mitochondrial function.</text>
</comment>
<evidence type="ECO:0000313" key="5">
    <source>
        <dbReference type="EMBL" id="MBI2678662.1"/>
    </source>
</evidence>
<dbReference type="InterPro" id="IPR002937">
    <property type="entry name" value="Amino_oxidase"/>
</dbReference>
<comment type="subunit">
    <text evidence="2">Interacts with COX5B; this interaction may contribute to localize PYROXD2 to the inner face of the inner mitochondrial membrane.</text>
</comment>
<dbReference type="PANTHER" id="PTHR10668:SF103">
    <property type="entry name" value="PYRIDINE NUCLEOTIDE-DISULFIDE OXIDOREDUCTASE DOMAIN-CONTAINING PROTEIN 2"/>
    <property type="match status" value="1"/>
</dbReference>
<feature type="domain" description="Amine oxidase" evidence="4">
    <location>
        <begin position="49"/>
        <end position="550"/>
    </location>
</feature>
<dbReference type="EMBL" id="JACPNR010000009">
    <property type="protein sequence ID" value="MBI2678662.1"/>
    <property type="molecule type" value="Genomic_DNA"/>
</dbReference>
<dbReference type="PANTHER" id="PTHR10668">
    <property type="entry name" value="PHYTOENE DEHYDROGENASE"/>
    <property type="match status" value="1"/>
</dbReference>
<evidence type="ECO:0000313" key="6">
    <source>
        <dbReference type="Proteomes" id="UP000779809"/>
    </source>
</evidence>
<evidence type="ECO:0000256" key="3">
    <source>
        <dbReference type="ARBA" id="ARBA00040298"/>
    </source>
</evidence>
<comment type="caution">
    <text evidence="5">The sequence shown here is derived from an EMBL/GenBank/DDBJ whole genome shotgun (WGS) entry which is preliminary data.</text>
</comment>
<reference evidence="5" key="1">
    <citation type="submission" date="2020-07" db="EMBL/GenBank/DDBJ databases">
        <title>Huge and variable diversity of episymbiotic CPR bacteria and DPANN archaea in groundwater ecosystems.</title>
        <authorList>
            <person name="He C.Y."/>
            <person name="Keren R."/>
            <person name="Whittaker M."/>
            <person name="Farag I.F."/>
            <person name="Doudna J."/>
            <person name="Cate J.H.D."/>
            <person name="Banfield J.F."/>
        </authorList>
    </citation>
    <scope>NUCLEOTIDE SEQUENCE</scope>
    <source>
        <strain evidence="5">NC_groundwater_580_Pr5_B-0.1um_64_19</strain>
    </source>
</reference>
<gene>
    <name evidence="5" type="ORF">HYX28_07750</name>
</gene>
<dbReference type="Proteomes" id="UP000779809">
    <property type="component" value="Unassembled WGS sequence"/>
</dbReference>
<dbReference type="AlphaFoldDB" id="A0A932A8Q6"/>
<evidence type="ECO:0000256" key="2">
    <source>
        <dbReference type="ARBA" id="ARBA00038825"/>
    </source>
</evidence>
<dbReference type="SUPFAM" id="SSF51905">
    <property type="entry name" value="FAD/NAD(P)-binding domain"/>
    <property type="match status" value="1"/>
</dbReference>
<evidence type="ECO:0000259" key="4">
    <source>
        <dbReference type="Pfam" id="PF01593"/>
    </source>
</evidence>
<proteinExistence type="predicted"/>
<sequence length="554" mass="59201">MRLGHASRRRHHGRARTACCTRDPQRLQTRSRLAIGQKSIIVIGGGHNGLVTAFYLAKAGLKPLVLERRETVGGVAATEEFHPGFKCSSLLHAEGPLRPDIARDLKLRVEMLRPDPRLVALAPDGRALALYEDAKRTAEALKQLSAKDATAYPEFVRVLAQVSAVIGEVLALTPPEIDKPSAGDAWGMLKAGKKFRSLGRKDMFRLLRWGPMAVADFVAEFFETELLRAAVAARGIFGTTFGPWSAGSTMALLLHAAADPHPAGPSAFPRGGMGALPGAIAEAAKAAGAQVRTGADVAHVVVKDGVARGVVLKSGEEIAADAVVSNADPRNTLLRLVDPMHLGPDFISKLQHYRCRGTTAKVNLALGVAPKFSALKGSDAAARIHIGPEIDYLERAFDGSKYGRLPEHPYLDVSIPSLLDASLAPAGKHVMSVLVHFAPYKLREGTWDSQRDALGNTVVKTLATYAPELPGTIEGRQVLTPLDLETKFGLTGGQIFHGELALDQMFTMRPLLGWARYRTPVDGLYLCGSGTHPGNGLTGASGANAAREILKALR</sequence>
<dbReference type="Gene3D" id="3.50.50.60">
    <property type="entry name" value="FAD/NAD(P)-binding domain"/>
    <property type="match status" value="2"/>
</dbReference>
<dbReference type="InterPro" id="IPR036188">
    <property type="entry name" value="FAD/NAD-bd_sf"/>
</dbReference>
<accession>A0A932A8Q6</accession>